<dbReference type="Proteomes" id="UP000008722">
    <property type="component" value="Chromosome"/>
</dbReference>
<evidence type="ECO:0000313" key="2">
    <source>
        <dbReference type="Proteomes" id="UP000008722"/>
    </source>
</evidence>
<dbReference type="RefSeq" id="WP_013457557.1">
    <property type="nucleotide sequence ID" value="NC_014761.1"/>
</dbReference>
<keyword evidence="2" id="KW-1185">Reference proteome</keyword>
<proteinExistence type="predicted"/>
<protein>
    <submittedName>
        <fullName evidence="1">Uncharacterized protein</fullName>
    </submittedName>
</protein>
<reference evidence="1 2" key="2">
    <citation type="journal article" date="2011" name="Stand. Genomic Sci.">
        <title>Complete genome sequence of Oceanithermus profundus type strain (506).</title>
        <authorList>
            <person name="Pati A."/>
            <person name="Zhang X."/>
            <person name="Lapidus A."/>
            <person name="Nolan M."/>
            <person name="Lucas S."/>
            <person name="Del Rio T.G."/>
            <person name="Tice H."/>
            <person name="Cheng J.F."/>
            <person name="Tapia R."/>
            <person name="Han C."/>
            <person name="Goodwin L."/>
            <person name="Pitluck S."/>
            <person name="Liolios K."/>
            <person name="Pagani I."/>
            <person name="Ivanova N."/>
            <person name="Mavromatis K."/>
            <person name="Chen A."/>
            <person name="Palaniappan K."/>
            <person name="Hauser L."/>
            <person name="Jeffries C.D."/>
            <person name="Brambilla E.M."/>
            <person name="Rohl A."/>
            <person name="Mwirichia R."/>
            <person name="Rohde M."/>
            <person name="Tindall B.J."/>
            <person name="Sikorski J."/>
            <person name="Wirth R."/>
            <person name="Goker M."/>
            <person name="Woyke T."/>
            <person name="Detter J.C."/>
            <person name="Bristow J."/>
            <person name="Eisen J.A."/>
            <person name="Markowitz V."/>
            <person name="Hugenholtz P."/>
            <person name="Kyrpides N.C."/>
            <person name="Klenk H.P."/>
            <person name="Land M."/>
        </authorList>
    </citation>
    <scope>NUCLEOTIDE SEQUENCE [LARGE SCALE GENOMIC DNA]</scope>
    <source>
        <strain evidence="2">DSM 14977 / NBRC 100410 / VKM B-2274 / 506</strain>
    </source>
</reference>
<dbReference type="EMBL" id="CP002361">
    <property type="protein sequence ID" value="ADR36387.1"/>
    <property type="molecule type" value="Genomic_DNA"/>
</dbReference>
<reference evidence="2" key="1">
    <citation type="submission" date="2010-11" db="EMBL/GenBank/DDBJ databases">
        <title>The complete sequence of chromosome of Oceanithermus profundus DSM 14977.</title>
        <authorList>
            <consortium name="US DOE Joint Genome Institute (JGI-PGF)"/>
            <person name="Lucas S."/>
            <person name="Copeland A."/>
            <person name="Lapidus A."/>
            <person name="Bruce D."/>
            <person name="Goodwin L."/>
            <person name="Pitluck S."/>
            <person name="Kyrpides N."/>
            <person name="Mavromatis K."/>
            <person name="Pagani I."/>
            <person name="Ivanova N."/>
            <person name="Zhang X."/>
            <person name="Brettin T."/>
            <person name="Detter J.C."/>
            <person name="Tapia R."/>
            <person name="Han C."/>
            <person name="Land M."/>
            <person name="Hauser L."/>
            <person name="Markowitz V."/>
            <person name="Cheng J.-F."/>
            <person name="Hugenholtz P."/>
            <person name="Woyke T."/>
            <person name="Wu D."/>
            <person name="Tindall B."/>
            <person name="Faehnrich R."/>
            <person name="Brambilla E."/>
            <person name="Klenk H.-P."/>
            <person name="Eisen J.A."/>
        </authorList>
    </citation>
    <scope>NUCLEOTIDE SEQUENCE [LARGE SCALE GENOMIC DNA]</scope>
    <source>
        <strain evidence="2">DSM 14977 / NBRC 100410 / VKM B-2274 / 506</strain>
    </source>
</reference>
<sequence length="624" mass="69548" precursor="true">MKTIKLLILLWAGLVFSLALANDPWGLEVLEQSARQGIEPRTPEDALALALDVDVEDLAALYAELPQSYLRRFENLGPVREGEPRFRPGEPLYVDAPLRRDTPPPPDARIRRLLADKAKRFLARNGIEAGQEGFDRWLELAKTWYWRDVLTRAGPRYVVPLFNARGECVGTVVVPAWKHPGSLVRTVTSCQRNYPYLGEADARKRLAEEGLEPVRGLVAAFLPGPANLRPLGACDAANTFGDGRLGVWTDGVHAVGVASGNVYRLTQPFDDLKRLAGRLRYAVQYVQVPDEDPRQITPVYPGFFKLVGCGDPQRDDYEGTRPQGRLPASVMSARKRSALLERQLAQGGPDRPTPEAARRRFEDGFLFRSDVGMLRSIFGERLPPWALEALAALPEETPVMDVLQLREPYFVRSLVRLPENPPNDPLVDLALDAVARDRMRVPLGTPALTLEEARQRVWTFTRGLFVSRYYTELVDEKGRCVLMASVPVQDEAGGFGEMLAACRTPDPVRSAGAAATRFREAGVEPRGPLEAVLLFHRPDPRTLDCPGDEEALLVPYWSDGRYALNGQSGNLYRILPEGLNYLTQAPEPYAWIERSDGDGGGLEFLVFYLPVRLEPVHCASERVR</sequence>
<dbReference type="AlphaFoldDB" id="E4U7D8"/>
<gene>
    <name evidence="1" type="ordered locus">Ocepr_0930</name>
</gene>
<organism evidence="1 2">
    <name type="scientific">Oceanithermus profundus (strain DSM 14977 / NBRC 100410 / VKM B-2274 / 506)</name>
    <dbReference type="NCBI Taxonomy" id="670487"/>
    <lineage>
        <taxon>Bacteria</taxon>
        <taxon>Thermotogati</taxon>
        <taxon>Deinococcota</taxon>
        <taxon>Deinococci</taxon>
        <taxon>Thermales</taxon>
        <taxon>Thermaceae</taxon>
        <taxon>Oceanithermus</taxon>
    </lineage>
</organism>
<dbReference type="OrthoDB" id="4947318at2"/>
<dbReference type="STRING" id="670487.Ocepr_0930"/>
<dbReference type="KEGG" id="opr:Ocepr_0930"/>
<dbReference type="HOGENOM" id="CLU_437950_0_0_0"/>
<evidence type="ECO:0000313" key="1">
    <source>
        <dbReference type="EMBL" id="ADR36387.1"/>
    </source>
</evidence>
<name>E4U7D8_OCEP5</name>
<accession>E4U7D8</accession>